<feature type="repeat" description="ANK" evidence="1">
    <location>
        <begin position="209"/>
        <end position="233"/>
    </location>
</feature>
<dbReference type="GO" id="GO:0005737">
    <property type="term" value="C:cytoplasm"/>
    <property type="evidence" value="ECO:0007669"/>
    <property type="project" value="TreeGrafter"/>
</dbReference>
<dbReference type="Gene3D" id="1.25.40.20">
    <property type="entry name" value="Ankyrin repeat-containing domain"/>
    <property type="match status" value="1"/>
</dbReference>
<reference evidence="4" key="1">
    <citation type="submission" date="2023-05" db="EMBL/GenBank/DDBJ databases">
        <title>High-quality long-read genome of Scophthalmus maximus.</title>
        <authorList>
            <person name="Lien S."/>
            <person name="Martinez P."/>
        </authorList>
    </citation>
    <scope>NUCLEOTIDE SEQUENCE [LARGE SCALE GENOMIC DNA]</scope>
</reference>
<gene>
    <name evidence="4" type="primary">LOC118311353</name>
</gene>
<evidence type="ECO:0000256" key="2">
    <source>
        <dbReference type="SAM" id="MobiDB-lite"/>
    </source>
</evidence>
<dbReference type="Pfam" id="PF12796">
    <property type="entry name" value="Ank_2"/>
    <property type="match status" value="1"/>
</dbReference>
<dbReference type="PROSITE" id="PS50297">
    <property type="entry name" value="ANK_REP_REGION"/>
    <property type="match status" value="3"/>
</dbReference>
<dbReference type="GO" id="GO:0030837">
    <property type="term" value="P:negative regulation of actin filament polymerization"/>
    <property type="evidence" value="ECO:0007669"/>
    <property type="project" value="InterPro"/>
</dbReference>
<dbReference type="AlphaFoldDB" id="A0A8D3ADZ1"/>
<dbReference type="GeneTree" id="ENSGT00940000158468"/>
<reference evidence="4" key="2">
    <citation type="submission" date="2025-08" db="UniProtKB">
        <authorList>
            <consortium name="Ensembl"/>
        </authorList>
    </citation>
    <scope>IDENTIFICATION</scope>
</reference>
<feature type="region of interest" description="Disordered" evidence="2">
    <location>
        <begin position="44"/>
        <end position="133"/>
    </location>
</feature>
<evidence type="ECO:0000256" key="3">
    <source>
        <dbReference type="SAM" id="SignalP"/>
    </source>
</evidence>
<dbReference type="SUPFAM" id="SSF48403">
    <property type="entry name" value="Ankyrin repeat"/>
    <property type="match status" value="1"/>
</dbReference>
<dbReference type="PROSITE" id="PS50088">
    <property type="entry name" value="ANK_REPEAT"/>
    <property type="match status" value="3"/>
</dbReference>
<feature type="signal peptide" evidence="3">
    <location>
        <begin position="1"/>
        <end position="23"/>
    </location>
</feature>
<dbReference type="InterPro" id="IPR002110">
    <property type="entry name" value="Ankyrin_rpt"/>
</dbReference>
<dbReference type="PANTHER" id="PTHR24168">
    <property type="entry name" value="KN MOTIF AND ANKYRIN REPEAT DOMAIN-CONTAINING"/>
    <property type="match status" value="1"/>
</dbReference>
<evidence type="ECO:0000313" key="5">
    <source>
        <dbReference type="Proteomes" id="UP000694558"/>
    </source>
</evidence>
<feature type="repeat" description="ANK" evidence="1">
    <location>
        <begin position="345"/>
        <end position="369"/>
    </location>
</feature>
<feature type="compositionally biased region" description="Basic and acidic residues" evidence="2">
    <location>
        <begin position="63"/>
        <end position="75"/>
    </location>
</feature>
<dbReference type="Pfam" id="PF00023">
    <property type="entry name" value="Ank"/>
    <property type="match status" value="1"/>
</dbReference>
<dbReference type="PANTHER" id="PTHR24168:SF24">
    <property type="entry name" value="KN MOTIF AND ANKYRIN REPEAT DOMAIN-CONTAINING PROTEIN 4"/>
    <property type="match status" value="1"/>
</dbReference>
<feature type="repeat" description="ANK" evidence="1">
    <location>
        <begin position="312"/>
        <end position="344"/>
    </location>
</feature>
<evidence type="ECO:0008006" key="6">
    <source>
        <dbReference type="Google" id="ProtNLM"/>
    </source>
</evidence>
<evidence type="ECO:0000256" key="1">
    <source>
        <dbReference type="PROSITE-ProRule" id="PRU00023"/>
    </source>
</evidence>
<proteinExistence type="predicted"/>
<protein>
    <recommendedName>
        <fullName evidence="6">KN motif and ankyrin repeat domains 4</fullName>
    </recommendedName>
</protein>
<accession>A0A8D3ADZ1</accession>
<dbReference type="Ensembl" id="ENSSMAT00000016945.2">
    <property type="protein sequence ID" value="ENSSMAP00000016737.2"/>
    <property type="gene ID" value="ENSSMAG00000010245.2"/>
</dbReference>
<name>A0A8D3ADZ1_SCOMX</name>
<keyword evidence="1" id="KW-0040">ANK repeat</keyword>
<organism evidence="4 5">
    <name type="scientific">Scophthalmus maximus</name>
    <name type="common">Turbot</name>
    <name type="synonym">Psetta maxima</name>
    <dbReference type="NCBI Taxonomy" id="52904"/>
    <lineage>
        <taxon>Eukaryota</taxon>
        <taxon>Metazoa</taxon>
        <taxon>Chordata</taxon>
        <taxon>Craniata</taxon>
        <taxon>Vertebrata</taxon>
        <taxon>Euteleostomi</taxon>
        <taxon>Actinopterygii</taxon>
        <taxon>Neopterygii</taxon>
        <taxon>Teleostei</taxon>
        <taxon>Neoteleostei</taxon>
        <taxon>Acanthomorphata</taxon>
        <taxon>Carangaria</taxon>
        <taxon>Pleuronectiformes</taxon>
        <taxon>Pleuronectoidei</taxon>
        <taxon>Scophthalmidae</taxon>
        <taxon>Scophthalmus</taxon>
    </lineage>
</organism>
<dbReference type="InterPro" id="IPR047184">
    <property type="entry name" value="KANK1-4"/>
</dbReference>
<sequence>MFWFLNPIFQPHFLFFILCRCKTTTIGGLLGKEGVNHSVHGAWEQKEGGTSPQEMAAAQVDADPEKRRVEGERQTSPDTQMISGGAGSGRTDGGVVSVEAEAPEKMAKTKPKPPGEQMERYSGSETTPGGRETVSSDFMAACQFLNEHMENMDNPNDDMRKALVVLFQHWFSVAAEEASVSSGVAVYLKEVKKSTPSLLAFLINLADDNGNTVLHYSVSHCNYSIVGLLLDTGDVTVTPELLHSGTTLPCKFKKKCGHFLCTTGVSDLNLQNKAGYTAVMLASLTAPDGPGGMEVVRKIMELGNINNRSSQTGQTALHLAVRHGRVVMVRLLLSCGAETNIQDSQGTTALMFASERGHTHIARLLLERSQCDLTLTDKRGQTATSIAMQGFHTDTAALLQAHAKARLL</sequence>
<dbReference type="InterPro" id="IPR036770">
    <property type="entry name" value="Ankyrin_rpt-contain_sf"/>
</dbReference>
<dbReference type="GO" id="GO:0005856">
    <property type="term" value="C:cytoskeleton"/>
    <property type="evidence" value="ECO:0007669"/>
    <property type="project" value="TreeGrafter"/>
</dbReference>
<keyword evidence="3" id="KW-0732">Signal</keyword>
<feature type="chain" id="PRO_5034436300" description="KN motif and ankyrin repeat domains 4" evidence="3">
    <location>
        <begin position="24"/>
        <end position="408"/>
    </location>
</feature>
<dbReference type="Proteomes" id="UP000694558">
    <property type="component" value="Chromosome 7"/>
</dbReference>
<evidence type="ECO:0000313" key="4">
    <source>
        <dbReference type="Ensembl" id="ENSSMAP00000016737.2"/>
    </source>
</evidence>
<dbReference type="SMART" id="SM00248">
    <property type="entry name" value="ANK"/>
    <property type="match status" value="4"/>
</dbReference>